<evidence type="ECO:0000313" key="2">
    <source>
        <dbReference type="Proteomes" id="UP000294546"/>
    </source>
</evidence>
<gene>
    <name evidence="1" type="ORF">CLV83_2375</name>
</gene>
<sequence length="571" mass="57353">MTESTWSSNPATADWGAKENWVPQQVPSVKATFGKSSHTQIDFAAGAVQVIEQIEFSAGADAYQFNFASSEKPALTVTGRVSNDSDQVQHFIVAATTSGYQNPQLSFAGTASAGDETLCYSAGPVSPEGYGGGVISFHDQACAGSACYTAWTGAGVPPDHSTVGGEIAFCDQTSAGQASFTIYGSLGSDGDTFGNVVFHDSATAASAIFKNVGGTVSGGDGGNTQFYGHSSAANGQFNNLGGTHEKANGGDVAFDSQASGGSGIFQNYAAPAAGAYGGVTSFNNNPPETAGVGASAGNGRYFNFGAQGEQQGGGGHLEFSAKYGAPTAANAQITNLGSVISHRSSAGHTLFSISLPAAYAPTAGNACICNQPAPLKGGAAGYTEFAVFDEGAASGGYPSAGEAVISNLGGGADGVAGGFTEFSGRSSAGAATLIALGGVGEKSGGRIIFYDQSEAASACIQLQGNGELVLGDHDGPLSVKDLLLNGGLISIQLGSAVTSLQVSGSLLLNGSCEFDFWQASDGGFEFNTPYTVLQSDSLTEAQTGCFSANSIEGVTPVFSLQGNALQVTYTK</sequence>
<keyword evidence="2" id="KW-1185">Reference proteome</keyword>
<reference evidence="1 2" key="1">
    <citation type="submission" date="2019-03" db="EMBL/GenBank/DDBJ databases">
        <title>Genomic Encyclopedia of Archaeal and Bacterial Type Strains, Phase II (KMG-II): from individual species to whole genera.</title>
        <authorList>
            <person name="Goeker M."/>
        </authorList>
    </citation>
    <scope>NUCLEOTIDE SEQUENCE [LARGE SCALE GENOMIC DNA]</scope>
    <source>
        <strain evidence="1 2">DSM 27697</strain>
    </source>
</reference>
<dbReference type="RefSeq" id="WP_132292236.1">
    <property type="nucleotide sequence ID" value="NZ_SMFU01000008.1"/>
</dbReference>
<accession>A0A4V2PE36</accession>
<protein>
    <submittedName>
        <fullName evidence="1">Uncharacterized protein</fullName>
    </submittedName>
</protein>
<comment type="caution">
    <text evidence="1">The sequence shown here is derived from an EMBL/GenBank/DDBJ whole genome shotgun (WGS) entry which is preliminary data.</text>
</comment>
<dbReference type="EMBL" id="SMFU01000008">
    <property type="protein sequence ID" value="TCK07506.1"/>
    <property type="molecule type" value="Genomic_DNA"/>
</dbReference>
<proteinExistence type="predicted"/>
<dbReference type="Proteomes" id="UP000294546">
    <property type="component" value="Unassembled WGS sequence"/>
</dbReference>
<dbReference type="AlphaFoldDB" id="A0A4V2PE36"/>
<name>A0A4V2PE36_9GAMM</name>
<dbReference type="OrthoDB" id="6111915at2"/>
<organism evidence="1 2">
    <name type="scientific">Marinobacterium mangrovicola</name>
    <dbReference type="NCBI Taxonomy" id="1476959"/>
    <lineage>
        <taxon>Bacteria</taxon>
        <taxon>Pseudomonadati</taxon>
        <taxon>Pseudomonadota</taxon>
        <taxon>Gammaproteobacteria</taxon>
        <taxon>Oceanospirillales</taxon>
        <taxon>Oceanospirillaceae</taxon>
        <taxon>Marinobacterium</taxon>
    </lineage>
</organism>
<evidence type="ECO:0000313" key="1">
    <source>
        <dbReference type="EMBL" id="TCK07506.1"/>
    </source>
</evidence>